<feature type="compositionally biased region" description="Basic and acidic residues" evidence="2">
    <location>
        <begin position="70"/>
        <end position="79"/>
    </location>
</feature>
<organism evidence="3 4">
    <name type="scientific">Pinctada imbricata</name>
    <name type="common">Atlantic pearl-oyster</name>
    <name type="synonym">Pinctada martensii</name>
    <dbReference type="NCBI Taxonomy" id="66713"/>
    <lineage>
        <taxon>Eukaryota</taxon>
        <taxon>Metazoa</taxon>
        <taxon>Spiralia</taxon>
        <taxon>Lophotrochozoa</taxon>
        <taxon>Mollusca</taxon>
        <taxon>Bivalvia</taxon>
        <taxon>Autobranchia</taxon>
        <taxon>Pteriomorphia</taxon>
        <taxon>Pterioida</taxon>
        <taxon>Pterioidea</taxon>
        <taxon>Pteriidae</taxon>
        <taxon>Pinctada</taxon>
    </lineage>
</organism>
<keyword evidence="1" id="KW-0175">Coiled coil</keyword>
<evidence type="ECO:0000256" key="1">
    <source>
        <dbReference type="SAM" id="Coils"/>
    </source>
</evidence>
<feature type="compositionally biased region" description="Polar residues" evidence="2">
    <location>
        <begin position="115"/>
        <end position="124"/>
    </location>
</feature>
<proteinExistence type="predicted"/>
<comment type="caution">
    <text evidence="3">The sequence shown here is derived from an EMBL/GenBank/DDBJ whole genome shotgun (WGS) entry which is preliminary data.</text>
</comment>
<sequence>MIDAIEESRMELRGTMLDFEDETEQLRAESRMLEQQRSAYEKQCVDDYMEKKGRKSRASSRAMSRVSYVNERDSDRNRETVLNYIRQKDNRKRTDSRSASSLSVPSIHSPDDRTVQCTELQESTHPCYVQEDYRRGEALPGQPT</sequence>
<dbReference type="Proteomes" id="UP001186944">
    <property type="component" value="Unassembled WGS sequence"/>
</dbReference>
<evidence type="ECO:0000313" key="3">
    <source>
        <dbReference type="EMBL" id="KAK3090935.1"/>
    </source>
</evidence>
<dbReference type="EMBL" id="VSWD01000010">
    <property type="protein sequence ID" value="KAK3090935.1"/>
    <property type="molecule type" value="Genomic_DNA"/>
</dbReference>
<reference evidence="3" key="1">
    <citation type="submission" date="2019-08" db="EMBL/GenBank/DDBJ databases">
        <title>The improved chromosome-level genome for the pearl oyster Pinctada fucata martensii using PacBio sequencing and Hi-C.</title>
        <authorList>
            <person name="Zheng Z."/>
        </authorList>
    </citation>
    <scope>NUCLEOTIDE SEQUENCE</scope>
    <source>
        <strain evidence="3">ZZ-2019</strain>
        <tissue evidence="3">Adductor muscle</tissue>
    </source>
</reference>
<name>A0AA88XSB3_PINIB</name>
<accession>A0AA88XSB3</accession>
<feature type="compositionally biased region" description="Polar residues" evidence="2">
    <location>
        <begin position="97"/>
        <end position="106"/>
    </location>
</feature>
<protein>
    <submittedName>
        <fullName evidence="3">Uncharacterized protein</fullName>
    </submittedName>
</protein>
<keyword evidence="4" id="KW-1185">Reference proteome</keyword>
<evidence type="ECO:0000256" key="2">
    <source>
        <dbReference type="SAM" id="MobiDB-lite"/>
    </source>
</evidence>
<feature type="region of interest" description="Disordered" evidence="2">
    <location>
        <begin position="50"/>
        <end position="144"/>
    </location>
</feature>
<feature type="compositionally biased region" description="Basic and acidic residues" evidence="2">
    <location>
        <begin position="86"/>
        <end position="96"/>
    </location>
</feature>
<feature type="coiled-coil region" evidence="1">
    <location>
        <begin position="9"/>
        <end position="43"/>
    </location>
</feature>
<gene>
    <name evidence="3" type="ORF">FSP39_015882</name>
</gene>
<dbReference type="AlphaFoldDB" id="A0AA88XSB3"/>
<evidence type="ECO:0000313" key="4">
    <source>
        <dbReference type="Proteomes" id="UP001186944"/>
    </source>
</evidence>